<evidence type="ECO:0000313" key="1">
    <source>
        <dbReference type="EMBL" id="KAK6765160.1"/>
    </source>
</evidence>
<sequence>MVSEEPLTESEVLVCIQKTKNGRSSEDEGINAQMLGCLPLSEICELEKIICSIWTDERIPDSWRNTITIQFTKSYLSKTRIPETIEESHRICIRFWSDRGPANQASLRNNAQQASSPLSWSIFD</sequence>
<proteinExistence type="predicted"/>
<name>A0ABR1ER95_NECAM</name>
<dbReference type="EMBL" id="JAVFWL010000006">
    <property type="protein sequence ID" value="KAK6765160.1"/>
    <property type="molecule type" value="Genomic_DNA"/>
</dbReference>
<reference evidence="1 2" key="1">
    <citation type="submission" date="2023-08" db="EMBL/GenBank/DDBJ databases">
        <title>A Necator americanus chromosomal reference genome.</title>
        <authorList>
            <person name="Ilik V."/>
            <person name="Petrzelkova K.J."/>
            <person name="Pardy F."/>
            <person name="Fuh T."/>
            <person name="Niatou-Singa F.S."/>
            <person name="Gouil Q."/>
            <person name="Baker L."/>
            <person name="Ritchie M.E."/>
            <person name="Jex A.R."/>
            <person name="Gazzola D."/>
            <person name="Li H."/>
            <person name="Toshio Fujiwara R."/>
            <person name="Zhan B."/>
            <person name="Aroian R.V."/>
            <person name="Pafco B."/>
            <person name="Schwarz E.M."/>
        </authorList>
    </citation>
    <scope>NUCLEOTIDE SEQUENCE [LARGE SCALE GENOMIC DNA]</scope>
    <source>
        <strain evidence="1 2">Aroian</strain>
        <tissue evidence="1">Whole animal</tissue>
    </source>
</reference>
<comment type="caution">
    <text evidence="1">The sequence shown here is derived from an EMBL/GenBank/DDBJ whole genome shotgun (WGS) entry which is preliminary data.</text>
</comment>
<gene>
    <name evidence="1" type="primary">Necator_chrX.g25362</name>
    <name evidence="1" type="ORF">RB195_025196</name>
</gene>
<evidence type="ECO:0000313" key="2">
    <source>
        <dbReference type="Proteomes" id="UP001303046"/>
    </source>
</evidence>
<accession>A0ABR1ER95</accession>
<keyword evidence="2" id="KW-1185">Reference proteome</keyword>
<dbReference type="Proteomes" id="UP001303046">
    <property type="component" value="Unassembled WGS sequence"/>
</dbReference>
<protein>
    <submittedName>
        <fullName evidence="1">Uncharacterized protein</fullName>
    </submittedName>
</protein>
<organism evidence="1 2">
    <name type="scientific">Necator americanus</name>
    <name type="common">Human hookworm</name>
    <dbReference type="NCBI Taxonomy" id="51031"/>
    <lineage>
        <taxon>Eukaryota</taxon>
        <taxon>Metazoa</taxon>
        <taxon>Ecdysozoa</taxon>
        <taxon>Nematoda</taxon>
        <taxon>Chromadorea</taxon>
        <taxon>Rhabditida</taxon>
        <taxon>Rhabditina</taxon>
        <taxon>Rhabditomorpha</taxon>
        <taxon>Strongyloidea</taxon>
        <taxon>Ancylostomatidae</taxon>
        <taxon>Bunostominae</taxon>
        <taxon>Necator</taxon>
    </lineage>
</organism>